<dbReference type="Proteomes" id="UP001396898">
    <property type="component" value="Unassembled WGS sequence"/>
</dbReference>
<evidence type="ECO:0000313" key="2">
    <source>
        <dbReference type="Proteomes" id="UP001396898"/>
    </source>
</evidence>
<dbReference type="Gene3D" id="3.50.50.60">
    <property type="entry name" value="FAD/NAD(P)-binding domain"/>
    <property type="match status" value="1"/>
</dbReference>
<comment type="caution">
    <text evidence="1">The sequence shown here is derived from an EMBL/GenBank/DDBJ whole genome shotgun (WGS) entry which is preliminary data.</text>
</comment>
<gene>
    <name evidence="1" type="ORF">PG991_013125</name>
</gene>
<keyword evidence="2" id="KW-1185">Reference proteome</keyword>
<organism evidence="1 2">
    <name type="scientific">Apiospora marii</name>
    <dbReference type="NCBI Taxonomy" id="335849"/>
    <lineage>
        <taxon>Eukaryota</taxon>
        <taxon>Fungi</taxon>
        <taxon>Dikarya</taxon>
        <taxon>Ascomycota</taxon>
        <taxon>Pezizomycotina</taxon>
        <taxon>Sordariomycetes</taxon>
        <taxon>Xylariomycetidae</taxon>
        <taxon>Amphisphaeriales</taxon>
        <taxon>Apiosporaceae</taxon>
        <taxon>Apiospora</taxon>
    </lineage>
</organism>
<dbReference type="EMBL" id="JAQQWI010000018">
    <property type="protein sequence ID" value="KAK8000903.1"/>
    <property type="molecule type" value="Genomic_DNA"/>
</dbReference>
<proteinExistence type="predicted"/>
<name>A0ABR1R5F7_9PEZI</name>
<reference evidence="1 2" key="1">
    <citation type="submission" date="2023-01" db="EMBL/GenBank/DDBJ databases">
        <title>Analysis of 21 Apiospora genomes using comparative genomics revels a genus with tremendous synthesis potential of carbohydrate active enzymes and secondary metabolites.</title>
        <authorList>
            <person name="Sorensen T."/>
        </authorList>
    </citation>
    <scope>NUCLEOTIDE SEQUENCE [LARGE SCALE GENOMIC DNA]</scope>
    <source>
        <strain evidence="1 2">CBS 20057</strain>
    </source>
</reference>
<protein>
    <submittedName>
        <fullName evidence="1">Sarcosine oxidase</fullName>
    </submittedName>
</protein>
<dbReference type="Gene3D" id="3.30.9.10">
    <property type="entry name" value="D-Amino Acid Oxidase, subunit A, domain 2"/>
    <property type="match status" value="1"/>
</dbReference>
<evidence type="ECO:0000313" key="1">
    <source>
        <dbReference type="EMBL" id="KAK8000903.1"/>
    </source>
</evidence>
<sequence>MKLGLDGNEEMLSPSAAHNRFPELRDTVLTDVDDILWNPESGWAEAREVLAAVVKAAVDEGVRSTKAP</sequence>
<dbReference type="InterPro" id="IPR036188">
    <property type="entry name" value="FAD/NAD-bd_sf"/>
</dbReference>
<accession>A0ABR1R5F7</accession>